<reference evidence="11" key="1">
    <citation type="journal article" date="2016" name="BMC Biol.">
        <title>Parallel evolution of highly conserved plastid genome architecture in red seaweeds and seed plants.</title>
        <authorList>
            <person name="Lee J."/>
            <person name="Cho C.H."/>
            <person name="Park S.I."/>
            <person name="Choi J.W."/>
            <person name="Song H.S."/>
            <person name="West J.A."/>
            <person name="Bhattacharya D."/>
            <person name="Yoon H.S."/>
        </authorList>
    </citation>
    <scope>NUCLEOTIDE SEQUENCE</scope>
</reference>
<dbReference type="GeneID" id="29070090"/>
<dbReference type="PANTHER" id="PTHR10744">
    <property type="entry name" value="40S RIBOSOMAL PROTEIN S11 FAMILY MEMBER"/>
    <property type="match status" value="1"/>
</dbReference>
<sequence length="78" mass="9061">MPLKKKTGLVVSDKMDKTIVVAVKRQSFHKKYRKTISITKKYKAHDERNKCKVGDIVKIQETRPLSKTKCWAVIDSEK</sequence>
<dbReference type="NCBIfam" id="TIGR03635">
    <property type="entry name" value="uS17_bact"/>
    <property type="match status" value="1"/>
</dbReference>
<name>A0A1C9CGC9_9FLOR</name>
<comment type="similarity">
    <text evidence="2 10">Belongs to the universal ribosomal protein uS17 family.</text>
</comment>
<keyword evidence="7 10" id="KW-0687">Ribonucleoprotein</keyword>
<dbReference type="CDD" id="cd00364">
    <property type="entry name" value="Ribosomal_uS17"/>
    <property type="match status" value="1"/>
</dbReference>
<dbReference type="RefSeq" id="YP_009294183.1">
    <property type="nucleotide sequence ID" value="NC_031146.1"/>
</dbReference>
<evidence type="ECO:0000256" key="2">
    <source>
        <dbReference type="ARBA" id="ARBA00010254"/>
    </source>
</evidence>
<evidence type="ECO:0000313" key="11">
    <source>
        <dbReference type="EMBL" id="AOM67425.1"/>
    </source>
</evidence>
<dbReference type="Pfam" id="PF00366">
    <property type="entry name" value="Ribosomal_S17"/>
    <property type="match status" value="1"/>
</dbReference>
<evidence type="ECO:0000256" key="3">
    <source>
        <dbReference type="ARBA" id="ARBA00011458"/>
    </source>
</evidence>
<gene>
    <name evidence="11" type="primary">rps17</name>
    <name evidence="11" type="ORF">Hrub_181</name>
</gene>
<comment type="function">
    <text evidence="1">One of the primary rRNA binding proteins, it binds specifically to the 5'-end of 16S ribosomal RNA.</text>
</comment>
<organism evidence="11">
    <name type="scientific">Hildenbrandia rubra</name>
    <dbReference type="NCBI Taxonomy" id="31481"/>
    <lineage>
        <taxon>Eukaryota</taxon>
        <taxon>Rhodophyta</taxon>
        <taxon>Florideophyceae</taxon>
        <taxon>Hildenbrandiophycidae</taxon>
        <taxon>Hildenbrandiales</taxon>
        <taxon>Hildenbrandiaceae</taxon>
        <taxon>Hildenbrandia</taxon>
    </lineage>
</organism>
<dbReference type="GO" id="GO:0003735">
    <property type="term" value="F:structural constituent of ribosome"/>
    <property type="evidence" value="ECO:0007669"/>
    <property type="project" value="InterPro"/>
</dbReference>
<dbReference type="InterPro" id="IPR012340">
    <property type="entry name" value="NA-bd_OB-fold"/>
</dbReference>
<evidence type="ECO:0000256" key="6">
    <source>
        <dbReference type="ARBA" id="ARBA00022980"/>
    </source>
</evidence>
<dbReference type="PRINTS" id="PR00973">
    <property type="entry name" value="RIBOSOMALS17"/>
</dbReference>
<geneLocation type="plastid" evidence="11"/>
<protein>
    <recommendedName>
        <fullName evidence="8">Small ribosomal subunit protein uS17c</fullName>
    </recommendedName>
    <alternativeName>
        <fullName evidence="9">30S ribosomal protein S17, chloroplastic</fullName>
    </alternativeName>
</protein>
<dbReference type="NCBIfam" id="NF004123">
    <property type="entry name" value="PRK05610.1"/>
    <property type="match status" value="1"/>
</dbReference>
<keyword evidence="5" id="KW-0694">RNA-binding</keyword>
<dbReference type="EMBL" id="KX284724">
    <property type="protein sequence ID" value="AOM67425.1"/>
    <property type="molecule type" value="Genomic_DNA"/>
</dbReference>
<dbReference type="HAMAP" id="MF_01345_B">
    <property type="entry name" value="Ribosomal_uS17_B"/>
    <property type="match status" value="1"/>
</dbReference>
<keyword evidence="11" id="KW-0934">Plastid</keyword>
<keyword evidence="4" id="KW-0699">rRNA-binding</keyword>
<evidence type="ECO:0000256" key="1">
    <source>
        <dbReference type="ARBA" id="ARBA00002932"/>
    </source>
</evidence>
<dbReference type="PROSITE" id="PS00056">
    <property type="entry name" value="RIBOSOMAL_S17"/>
    <property type="match status" value="1"/>
</dbReference>
<dbReference type="SUPFAM" id="SSF50249">
    <property type="entry name" value="Nucleic acid-binding proteins"/>
    <property type="match status" value="1"/>
</dbReference>
<dbReference type="GO" id="GO:0019843">
    <property type="term" value="F:rRNA binding"/>
    <property type="evidence" value="ECO:0007669"/>
    <property type="project" value="UniProtKB-KW"/>
</dbReference>
<dbReference type="InterPro" id="IPR019984">
    <property type="entry name" value="Ribosomal_uS17_bact/chlr"/>
</dbReference>
<evidence type="ECO:0000256" key="10">
    <source>
        <dbReference type="RuleBase" id="RU003872"/>
    </source>
</evidence>
<accession>A0A1C9CGC9</accession>
<evidence type="ECO:0000256" key="8">
    <source>
        <dbReference type="ARBA" id="ARBA00035251"/>
    </source>
</evidence>
<dbReference type="PANTHER" id="PTHR10744:SF1">
    <property type="entry name" value="SMALL RIBOSOMAL SUBUNIT PROTEIN US17M"/>
    <property type="match status" value="1"/>
</dbReference>
<dbReference type="GO" id="GO:0006412">
    <property type="term" value="P:translation"/>
    <property type="evidence" value="ECO:0007669"/>
    <property type="project" value="InterPro"/>
</dbReference>
<dbReference type="Gene3D" id="2.40.50.140">
    <property type="entry name" value="Nucleic acid-binding proteins"/>
    <property type="match status" value="1"/>
</dbReference>
<dbReference type="GO" id="GO:0022627">
    <property type="term" value="C:cytosolic small ribosomal subunit"/>
    <property type="evidence" value="ECO:0007669"/>
    <property type="project" value="TreeGrafter"/>
</dbReference>
<evidence type="ECO:0000256" key="9">
    <source>
        <dbReference type="ARBA" id="ARBA00035308"/>
    </source>
</evidence>
<proteinExistence type="inferred from homology"/>
<dbReference type="AlphaFoldDB" id="A0A1C9CGC9"/>
<evidence type="ECO:0000256" key="5">
    <source>
        <dbReference type="ARBA" id="ARBA00022884"/>
    </source>
</evidence>
<dbReference type="InterPro" id="IPR019979">
    <property type="entry name" value="Ribosomal_uS17_CS"/>
</dbReference>
<evidence type="ECO:0000256" key="7">
    <source>
        <dbReference type="ARBA" id="ARBA00023274"/>
    </source>
</evidence>
<evidence type="ECO:0000256" key="4">
    <source>
        <dbReference type="ARBA" id="ARBA00022730"/>
    </source>
</evidence>
<dbReference type="InterPro" id="IPR000266">
    <property type="entry name" value="Ribosomal_uS17"/>
</dbReference>
<comment type="subunit">
    <text evidence="3">Part of the 30S ribosomal subunit.</text>
</comment>
<keyword evidence="6 10" id="KW-0689">Ribosomal protein</keyword>